<reference evidence="2 3" key="1">
    <citation type="submission" date="2022-04" db="EMBL/GenBank/DDBJ databases">
        <title>Genome sequence of soybean root-associated Caulobacter segnis RL271.</title>
        <authorList>
            <person name="Longley R."/>
            <person name="Bonito G."/>
            <person name="Trigodet F."/>
            <person name="Crosson S."/>
            <person name="Fiebig A."/>
        </authorList>
    </citation>
    <scope>NUCLEOTIDE SEQUENCE [LARGE SCALE GENOMIC DNA]</scope>
    <source>
        <strain evidence="2 3">RL271</strain>
    </source>
</reference>
<keyword evidence="1" id="KW-0732">Signal</keyword>
<feature type="chain" id="PRO_5045896851" description="Secreted protein" evidence="1">
    <location>
        <begin position="33"/>
        <end position="118"/>
    </location>
</feature>
<evidence type="ECO:0008006" key="4">
    <source>
        <dbReference type="Google" id="ProtNLM"/>
    </source>
</evidence>
<gene>
    <name evidence="2" type="ORF">MZV50_18600</name>
</gene>
<dbReference type="EMBL" id="CP096040">
    <property type="protein sequence ID" value="USQ94576.1"/>
    <property type="molecule type" value="Genomic_DNA"/>
</dbReference>
<proteinExistence type="predicted"/>
<evidence type="ECO:0000256" key="1">
    <source>
        <dbReference type="SAM" id="SignalP"/>
    </source>
</evidence>
<dbReference type="Proteomes" id="UP001057520">
    <property type="component" value="Chromosome"/>
</dbReference>
<evidence type="ECO:0000313" key="2">
    <source>
        <dbReference type="EMBL" id="USQ94576.1"/>
    </source>
</evidence>
<feature type="signal peptide" evidence="1">
    <location>
        <begin position="1"/>
        <end position="32"/>
    </location>
</feature>
<sequence length="118" mass="12223">MQRMTTWWRNLGGLLAACVLTLLVVAPTTSLAACLCAEDAAVSQISAVQTIQPERHEDGAPCKAACCLGGHCHHTGSLLDAPVLTITAPAPIVAKHVIAPTCVLASRAPPALDRPPRA</sequence>
<evidence type="ECO:0000313" key="3">
    <source>
        <dbReference type="Proteomes" id="UP001057520"/>
    </source>
</evidence>
<accession>A0ABY4ZPD9</accession>
<protein>
    <recommendedName>
        <fullName evidence="4">Secreted protein</fullName>
    </recommendedName>
</protein>
<name>A0ABY4ZPD9_9CAUL</name>
<dbReference type="PROSITE" id="PS51257">
    <property type="entry name" value="PROKAR_LIPOPROTEIN"/>
    <property type="match status" value="1"/>
</dbReference>
<organism evidence="2 3">
    <name type="scientific">Caulobacter segnis</name>
    <dbReference type="NCBI Taxonomy" id="88688"/>
    <lineage>
        <taxon>Bacteria</taxon>
        <taxon>Pseudomonadati</taxon>
        <taxon>Pseudomonadota</taxon>
        <taxon>Alphaproteobacteria</taxon>
        <taxon>Caulobacterales</taxon>
        <taxon>Caulobacteraceae</taxon>
        <taxon>Caulobacter</taxon>
    </lineage>
</organism>
<keyword evidence="3" id="KW-1185">Reference proteome</keyword>